<evidence type="ECO:0000256" key="6">
    <source>
        <dbReference type="ARBA" id="ARBA00023002"/>
    </source>
</evidence>
<evidence type="ECO:0000256" key="2">
    <source>
        <dbReference type="ARBA" id="ARBA00009777"/>
    </source>
</evidence>
<dbReference type="InterPro" id="IPR058240">
    <property type="entry name" value="rSAM_sf"/>
</dbReference>
<keyword evidence="4 9" id="KW-0949">S-adenosyl-L-methionine</keyword>
<dbReference type="GO" id="GO:0043365">
    <property type="term" value="F:[formate-C-acetyltransferase]-activating enzyme activity"/>
    <property type="evidence" value="ECO:0007669"/>
    <property type="project" value="UniProtKB-UniRule"/>
</dbReference>
<comment type="caution">
    <text evidence="11">The sequence shown here is derived from an EMBL/GenBank/DDBJ whole genome shotgun (WGS) entry which is preliminary data.</text>
</comment>
<comment type="subcellular location">
    <subcellularLocation>
        <location evidence="9">Cytoplasm</location>
    </subcellularLocation>
</comment>
<dbReference type="NCBIfam" id="TIGR02493">
    <property type="entry name" value="PFLA"/>
    <property type="match status" value="1"/>
</dbReference>
<dbReference type="InterPro" id="IPR034457">
    <property type="entry name" value="Organic_radical-activating"/>
</dbReference>
<dbReference type="Proteomes" id="UP000018731">
    <property type="component" value="Unassembled WGS sequence"/>
</dbReference>
<dbReference type="AlphaFoldDB" id="V8C554"/>
<evidence type="ECO:0000313" key="11">
    <source>
        <dbReference type="EMBL" id="ETD22212.1"/>
    </source>
</evidence>
<evidence type="ECO:0000256" key="9">
    <source>
        <dbReference type="RuleBase" id="RU362053"/>
    </source>
</evidence>
<evidence type="ECO:0000313" key="12">
    <source>
        <dbReference type="Proteomes" id="UP000018731"/>
    </source>
</evidence>
<comment type="function">
    <text evidence="1">Activation of pyruvate formate-lyase 1 under anaerobic conditions by generation of an organic free radical, using S-adenosylmethionine and reduced flavodoxin as cosubstrates to produce 5'-deoxy-adenosine.</text>
</comment>
<dbReference type="HOGENOM" id="CLU_058969_1_1_7"/>
<dbReference type="EMBL" id="AZJI01000010">
    <property type="protein sequence ID" value="ETD22212.1"/>
    <property type="molecule type" value="Genomic_DNA"/>
</dbReference>
<evidence type="ECO:0000256" key="7">
    <source>
        <dbReference type="ARBA" id="ARBA00023004"/>
    </source>
</evidence>
<dbReference type="PATRIC" id="fig|1357400.3.peg.2628"/>
<keyword evidence="12" id="KW-1185">Reference proteome</keyword>
<gene>
    <name evidence="11" type="ORF">HMPREF2086_01939</name>
</gene>
<keyword evidence="7 9" id="KW-0408">Iron</keyword>
<dbReference type="PANTHER" id="PTHR30352:SF5">
    <property type="entry name" value="PYRUVATE FORMATE-LYASE 1-ACTIVATING ENZYME"/>
    <property type="match status" value="1"/>
</dbReference>
<keyword evidence="6 9" id="KW-0560">Oxidoreductase</keyword>
<keyword evidence="3 9" id="KW-0004">4Fe-4S</keyword>
<dbReference type="PROSITE" id="PS01087">
    <property type="entry name" value="RADICAL_ACTIVATING"/>
    <property type="match status" value="1"/>
</dbReference>
<evidence type="ECO:0000259" key="10">
    <source>
        <dbReference type="PROSITE" id="PS51918"/>
    </source>
</evidence>
<keyword evidence="11" id="KW-0670">Pyruvate</keyword>
<comment type="catalytic activity">
    <reaction evidence="9">
        <text>glycyl-[formate C-acetyltransferase] + reduced [flavodoxin] + S-adenosyl-L-methionine = glycin-2-yl radical-[formate C-acetyltransferase] + semiquinone [flavodoxin] + 5'-deoxyadenosine + L-methionine + H(+)</text>
        <dbReference type="Rhea" id="RHEA:19225"/>
        <dbReference type="Rhea" id="RHEA-COMP:10622"/>
        <dbReference type="Rhea" id="RHEA-COMP:12190"/>
        <dbReference type="Rhea" id="RHEA-COMP:12191"/>
        <dbReference type="Rhea" id="RHEA-COMP:14480"/>
        <dbReference type="ChEBI" id="CHEBI:15378"/>
        <dbReference type="ChEBI" id="CHEBI:17319"/>
        <dbReference type="ChEBI" id="CHEBI:29947"/>
        <dbReference type="ChEBI" id="CHEBI:32722"/>
        <dbReference type="ChEBI" id="CHEBI:57618"/>
        <dbReference type="ChEBI" id="CHEBI:57844"/>
        <dbReference type="ChEBI" id="CHEBI:59789"/>
        <dbReference type="ChEBI" id="CHEBI:140311"/>
        <dbReference type="EC" id="1.97.1.4"/>
    </reaction>
</comment>
<dbReference type="PIRSF" id="PIRSF000371">
    <property type="entry name" value="PFL_act_enz"/>
    <property type="match status" value="1"/>
</dbReference>
<dbReference type="GO" id="GO:0046872">
    <property type="term" value="F:metal ion binding"/>
    <property type="evidence" value="ECO:0007669"/>
    <property type="project" value="UniProtKB-UniRule"/>
</dbReference>
<comment type="cofactor">
    <cofactor evidence="9">
        <name>[4Fe-4S] cluster</name>
        <dbReference type="ChEBI" id="CHEBI:49883"/>
    </cofactor>
    <text evidence="9">Binds 1 [4Fe-4S] cluster. The cluster is coordinated with 3 cysteines and an exchangeable S-adenosyl-L-methionine.</text>
</comment>
<dbReference type="InterPro" id="IPR007197">
    <property type="entry name" value="rSAM"/>
</dbReference>
<comment type="similarity">
    <text evidence="2 9">Belongs to the organic radical-activating enzymes family.</text>
</comment>
<dbReference type="GO" id="GO:0005737">
    <property type="term" value="C:cytoplasm"/>
    <property type="evidence" value="ECO:0007669"/>
    <property type="project" value="UniProtKB-SubCell"/>
</dbReference>
<dbReference type="PANTHER" id="PTHR30352">
    <property type="entry name" value="PYRUVATE FORMATE-LYASE-ACTIVATING ENZYME"/>
    <property type="match status" value="1"/>
</dbReference>
<accession>V8C554</accession>
<dbReference type="InterPro" id="IPR001989">
    <property type="entry name" value="Radical_activat_CS"/>
</dbReference>
<dbReference type="InterPro" id="IPR012838">
    <property type="entry name" value="PFL1_activating"/>
</dbReference>
<dbReference type="STRING" id="1357400.HMPREF2086_01939"/>
<dbReference type="SFLD" id="SFLDS00029">
    <property type="entry name" value="Radical_SAM"/>
    <property type="match status" value="1"/>
</dbReference>
<evidence type="ECO:0000256" key="8">
    <source>
        <dbReference type="ARBA" id="ARBA00023014"/>
    </source>
</evidence>
<dbReference type="InterPro" id="IPR013785">
    <property type="entry name" value="Aldolase_TIM"/>
</dbReference>
<dbReference type="Gene3D" id="3.20.20.70">
    <property type="entry name" value="Aldolase class I"/>
    <property type="match status" value="1"/>
</dbReference>
<dbReference type="Pfam" id="PF04055">
    <property type="entry name" value="Radical_SAM"/>
    <property type="match status" value="1"/>
</dbReference>
<dbReference type="OrthoDB" id="9782387at2"/>
<reference evidence="11 12" key="1">
    <citation type="journal article" date="2014" name="Genome Announc.">
        <title>Draft genome sequences of six enterohepatic helicobacter species isolated from humans and one from rhesus macaques.</title>
        <authorList>
            <person name="Shen Z."/>
            <person name="Sheh A."/>
            <person name="Young S.K."/>
            <person name="Abouelliel A."/>
            <person name="Ward D.V."/>
            <person name="Earl A.M."/>
            <person name="Fox J.G."/>
        </authorList>
    </citation>
    <scope>NUCLEOTIDE SEQUENCE [LARGE SCALE GENOMIC DNA]</scope>
    <source>
        <strain evidence="11 12">MIT 99-5501</strain>
    </source>
</reference>
<name>V8C554_9HELI</name>
<dbReference type="GO" id="GO:0016829">
    <property type="term" value="F:lyase activity"/>
    <property type="evidence" value="ECO:0007669"/>
    <property type="project" value="UniProtKB-KW"/>
</dbReference>
<evidence type="ECO:0000256" key="5">
    <source>
        <dbReference type="ARBA" id="ARBA00022723"/>
    </source>
</evidence>
<keyword evidence="8 9" id="KW-0411">Iron-sulfur</keyword>
<dbReference type="PROSITE" id="PS51918">
    <property type="entry name" value="RADICAL_SAM"/>
    <property type="match status" value="1"/>
</dbReference>
<dbReference type="SFLD" id="SFLDG01066">
    <property type="entry name" value="organic_radical-activating_enz"/>
    <property type="match status" value="1"/>
</dbReference>
<keyword evidence="11" id="KW-0456">Lyase</keyword>
<keyword evidence="9" id="KW-0963">Cytoplasm</keyword>
<evidence type="ECO:0000256" key="1">
    <source>
        <dbReference type="ARBA" id="ARBA00002918"/>
    </source>
</evidence>
<dbReference type="EC" id="1.97.1.4" evidence="9"/>
<proteinExistence type="inferred from homology"/>
<evidence type="ECO:0000256" key="4">
    <source>
        <dbReference type="ARBA" id="ARBA00022691"/>
    </source>
</evidence>
<dbReference type="eggNOG" id="COG1180">
    <property type="taxonomic scope" value="Bacteria"/>
</dbReference>
<comment type="function">
    <text evidence="9">Activation of pyruvate formate-lyase under anaerobic conditions by generation of an organic free radical, using S-adenosylmethionine and reduced flavodoxin as cosubstrates to produce 5'-deoxy-adenosine.</text>
</comment>
<evidence type="ECO:0000256" key="3">
    <source>
        <dbReference type="ARBA" id="ARBA00022485"/>
    </source>
</evidence>
<dbReference type="InterPro" id="IPR012839">
    <property type="entry name" value="Organic_radical_activase"/>
</dbReference>
<dbReference type="RefSeq" id="WP_023928778.1">
    <property type="nucleotide sequence ID" value="NZ_KI669456.1"/>
</dbReference>
<dbReference type="CDD" id="cd01335">
    <property type="entry name" value="Radical_SAM"/>
    <property type="match status" value="1"/>
</dbReference>
<feature type="domain" description="Radical SAM core" evidence="10">
    <location>
        <begin position="29"/>
        <end position="249"/>
    </location>
</feature>
<organism evidence="11 12">
    <name type="scientific">Helicobacter macacae MIT 99-5501</name>
    <dbReference type="NCBI Taxonomy" id="1357400"/>
    <lineage>
        <taxon>Bacteria</taxon>
        <taxon>Pseudomonadati</taxon>
        <taxon>Campylobacterota</taxon>
        <taxon>Epsilonproteobacteria</taxon>
        <taxon>Campylobacterales</taxon>
        <taxon>Helicobacteraceae</taxon>
        <taxon>Helicobacter</taxon>
    </lineage>
</organism>
<dbReference type="SUPFAM" id="SSF102114">
    <property type="entry name" value="Radical SAM enzymes"/>
    <property type="match status" value="1"/>
</dbReference>
<keyword evidence="5 9" id="KW-0479">Metal-binding</keyword>
<protein>
    <recommendedName>
        <fullName evidence="9">Pyruvate formate-lyase-activating enzyme</fullName>
        <ecNumber evidence="9">1.97.1.4</ecNumber>
    </recommendedName>
</protein>
<dbReference type="GO" id="GO:0051539">
    <property type="term" value="F:4 iron, 4 sulfur cluster binding"/>
    <property type="evidence" value="ECO:0007669"/>
    <property type="project" value="UniProtKB-UniRule"/>
</dbReference>
<sequence length="253" mass="28091">MKTLILQDFLNRYKDIKARVHSMESFGGSDGPGVRFVLFLQGCRLRCLYCHNPDTWDTHSGQEMNLKDILKKILPYKKFYQNGGVTISGGEPLLQSEFLYDFLVALKVLGFHSAIDTSGIVPLKKSKKCIDEAGMLLLDIKEVDERDCVALTGASGENALKTLHYCEDTGKPVWVRYVCVPNYTLSTAKIHALGKILQGLKCVQLVQLLPFHQLGAHKYAQLGLPYKLATLPTPTNEAMQEAKGILTGYGVVV</sequence>